<feature type="chain" id="PRO_5038807131" evidence="2">
    <location>
        <begin position="25"/>
        <end position="160"/>
    </location>
</feature>
<gene>
    <name evidence="3" type="ORF">CZ674_04980</name>
</gene>
<accession>A0A1R4FKS2</accession>
<proteinExistence type="predicted"/>
<reference evidence="3 4" key="1">
    <citation type="submission" date="2017-02" db="EMBL/GenBank/DDBJ databases">
        <authorList>
            <person name="Peterson S.W."/>
        </authorList>
    </citation>
    <scope>NUCLEOTIDE SEQUENCE [LARGE SCALE GENOMIC DNA]</scope>
    <source>
        <strain evidence="3 4">LMG 22410</strain>
    </source>
</reference>
<dbReference type="GeneID" id="303172561"/>
<sequence>MRRPAALTALAALVAASLSGCVFVPGLVGQDDPEPPVITDVGPAPSPDDTDETDDTGETDDTDVDESDDPNSSYGLSEWPDEVPKPQGEEYPSDDPSLIMVEGDQAAYDAYVAEIKAAGFTADYDTGDDESLSWWTNGEYRVLVMNLDPILSVTVTEEYF</sequence>
<evidence type="ECO:0000256" key="2">
    <source>
        <dbReference type="SAM" id="SignalP"/>
    </source>
</evidence>
<keyword evidence="2" id="KW-0732">Signal</keyword>
<dbReference type="PROSITE" id="PS51257">
    <property type="entry name" value="PROKAR_LIPOPROTEIN"/>
    <property type="match status" value="1"/>
</dbReference>
<dbReference type="Proteomes" id="UP000195787">
    <property type="component" value="Unassembled WGS sequence"/>
</dbReference>
<evidence type="ECO:0000313" key="3">
    <source>
        <dbReference type="EMBL" id="SJM56443.1"/>
    </source>
</evidence>
<evidence type="ECO:0000313" key="4">
    <source>
        <dbReference type="Proteomes" id="UP000195787"/>
    </source>
</evidence>
<protein>
    <submittedName>
        <fullName evidence="3">Uncharacterized protein</fullName>
    </submittedName>
</protein>
<organism evidence="3 4">
    <name type="scientific">Agrococcus casei LMG 22410</name>
    <dbReference type="NCBI Taxonomy" id="1255656"/>
    <lineage>
        <taxon>Bacteria</taxon>
        <taxon>Bacillati</taxon>
        <taxon>Actinomycetota</taxon>
        <taxon>Actinomycetes</taxon>
        <taxon>Micrococcales</taxon>
        <taxon>Microbacteriaceae</taxon>
        <taxon>Agrococcus</taxon>
    </lineage>
</organism>
<dbReference type="AlphaFoldDB" id="A0A1R4FKS2"/>
<keyword evidence="4" id="KW-1185">Reference proteome</keyword>
<feature type="compositionally biased region" description="Acidic residues" evidence="1">
    <location>
        <begin position="48"/>
        <end position="69"/>
    </location>
</feature>
<evidence type="ECO:0000256" key="1">
    <source>
        <dbReference type="SAM" id="MobiDB-lite"/>
    </source>
</evidence>
<name>A0A1R4FKS2_9MICO</name>
<dbReference type="EMBL" id="FUHU01000026">
    <property type="protein sequence ID" value="SJM56443.1"/>
    <property type="molecule type" value="Genomic_DNA"/>
</dbReference>
<feature type="signal peptide" evidence="2">
    <location>
        <begin position="1"/>
        <end position="24"/>
    </location>
</feature>
<dbReference type="RefSeq" id="WP_086991449.1">
    <property type="nucleotide sequence ID" value="NZ_FUHU01000026.1"/>
</dbReference>
<feature type="region of interest" description="Disordered" evidence="1">
    <location>
        <begin position="25"/>
        <end position="97"/>
    </location>
</feature>